<dbReference type="EMBL" id="JBHLUD010000016">
    <property type="protein sequence ID" value="MFC0548427.1"/>
    <property type="molecule type" value="Genomic_DNA"/>
</dbReference>
<accession>A0ABV6N815</accession>
<dbReference type="RefSeq" id="WP_273943826.1">
    <property type="nucleotide sequence ID" value="NZ_CP097263.1"/>
</dbReference>
<sequence length="85" mass="9215">MPEIFMARLRPEFARGERERCCHLFPVPLPDSAPRMLHAYCGATITPGQAELLDRPKGMPCVTCILLSPAGDPTPIDGVDLLGIA</sequence>
<proteinExistence type="predicted"/>
<keyword evidence="2" id="KW-1185">Reference proteome</keyword>
<comment type="caution">
    <text evidence="1">The sequence shown here is derived from an EMBL/GenBank/DDBJ whole genome shotgun (WGS) entry which is preliminary data.</text>
</comment>
<name>A0ABV6N815_9PSEU</name>
<gene>
    <name evidence="1" type="ORF">ACFFH7_43455</name>
</gene>
<organism evidence="1 2">
    <name type="scientific">Kutzneria chonburiensis</name>
    <dbReference type="NCBI Taxonomy" id="1483604"/>
    <lineage>
        <taxon>Bacteria</taxon>
        <taxon>Bacillati</taxon>
        <taxon>Actinomycetota</taxon>
        <taxon>Actinomycetes</taxon>
        <taxon>Pseudonocardiales</taxon>
        <taxon>Pseudonocardiaceae</taxon>
        <taxon>Kutzneria</taxon>
    </lineage>
</organism>
<evidence type="ECO:0000313" key="2">
    <source>
        <dbReference type="Proteomes" id="UP001589810"/>
    </source>
</evidence>
<protein>
    <submittedName>
        <fullName evidence="1">Uncharacterized protein</fullName>
    </submittedName>
</protein>
<evidence type="ECO:0000313" key="1">
    <source>
        <dbReference type="EMBL" id="MFC0548427.1"/>
    </source>
</evidence>
<reference evidence="1 2" key="1">
    <citation type="submission" date="2024-09" db="EMBL/GenBank/DDBJ databases">
        <authorList>
            <person name="Sun Q."/>
            <person name="Mori K."/>
        </authorList>
    </citation>
    <scope>NUCLEOTIDE SEQUENCE [LARGE SCALE GENOMIC DNA]</scope>
    <source>
        <strain evidence="1 2">TBRC 1432</strain>
    </source>
</reference>
<dbReference type="Proteomes" id="UP001589810">
    <property type="component" value="Unassembled WGS sequence"/>
</dbReference>